<proteinExistence type="predicted"/>
<evidence type="ECO:0000313" key="3">
    <source>
        <dbReference type="EMBL" id="SOB57324.1"/>
    </source>
</evidence>
<keyword evidence="1 2" id="KW-0732">Signal</keyword>
<name>A0A2C8F4M8_9BACT</name>
<dbReference type="EMBL" id="LT907975">
    <property type="protein sequence ID" value="SOB57324.1"/>
    <property type="molecule type" value="Genomic_DNA"/>
</dbReference>
<dbReference type="InterPro" id="IPR004564">
    <property type="entry name" value="OM_lipoprot_carrier_LolA-like"/>
</dbReference>
<keyword evidence="4" id="KW-1185">Reference proteome</keyword>
<dbReference type="PANTHER" id="PTHR35869:SF1">
    <property type="entry name" value="OUTER-MEMBRANE LIPOPROTEIN CARRIER PROTEIN"/>
    <property type="match status" value="1"/>
</dbReference>
<feature type="signal peptide" evidence="2">
    <location>
        <begin position="1"/>
        <end position="22"/>
    </location>
</feature>
<dbReference type="Pfam" id="PF03548">
    <property type="entry name" value="LolA"/>
    <property type="match status" value="1"/>
</dbReference>
<dbReference type="AlphaFoldDB" id="A0A2C8F4M8"/>
<evidence type="ECO:0000256" key="2">
    <source>
        <dbReference type="SAM" id="SignalP"/>
    </source>
</evidence>
<dbReference type="SUPFAM" id="SSF89392">
    <property type="entry name" value="Prokaryotic lipoproteins and lipoprotein localization factors"/>
    <property type="match status" value="1"/>
</dbReference>
<protein>
    <submittedName>
        <fullName evidence="3">Outer-membrane lipoprotein carrier protein</fullName>
    </submittedName>
</protein>
<accession>A0A2C8F4M8</accession>
<dbReference type="PANTHER" id="PTHR35869">
    <property type="entry name" value="OUTER-MEMBRANE LIPOPROTEIN CARRIER PROTEIN"/>
    <property type="match status" value="1"/>
</dbReference>
<organism evidence="3 4">
    <name type="scientific">Pseudodesulfovibrio profundus</name>
    <dbReference type="NCBI Taxonomy" id="57320"/>
    <lineage>
        <taxon>Bacteria</taxon>
        <taxon>Pseudomonadati</taxon>
        <taxon>Thermodesulfobacteriota</taxon>
        <taxon>Desulfovibrionia</taxon>
        <taxon>Desulfovibrionales</taxon>
        <taxon>Desulfovibrionaceae</taxon>
    </lineage>
</organism>
<dbReference type="InterPro" id="IPR029046">
    <property type="entry name" value="LolA/LolB/LppX"/>
</dbReference>
<keyword evidence="3" id="KW-0449">Lipoprotein</keyword>
<dbReference type="CDD" id="cd16325">
    <property type="entry name" value="LolA"/>
    <property type="match status" value="1"/>
</dbReference>
<dbReference type="KEGG" id="pprf:DPRO_0443"/>
<reference evidence="4" key="1">
    <citation type="submission" date="2017-09" db="EMBL/GenBank/DDBJ databases">
        <authorList>
            <person name="Regsiter A."/>
            <person name="William W."/>
        </authorList>
    </citation>
    <scope>NUCLEOTIDE SEQUENCE [LARGE SCALE GENOMIC DNA]</scope>
    <source>
        <strain evidence="4">500-1</strain>
    </source>
</reference>
<dbReference type="RefSeq" id="WP_097010608.1">
    <property type="nucleotide sequence ID" value="NZ_LT907975.1"/>
</dbReference>
<sequence>MQVKNILVIAALVLFATSPSWAAEVDAEAMPNLIQEKYENMDSFQADFVQELTNIASGEVDVRKGKIWFKQPSRVRWETSEPEKELLIVGPDFAWDYIEEDELAIKYSVESLLNSKTILRFISGQANLKEDFFVKTEWEGAEAVREKWGKGNVILQLTPKEPEPGMVLAFIGVEPDTGLLRQVMIVDFYGNGNEVRLSGIELDVALDEDIFQFSPPEGVIVEDNSQGF</sequence>
<dbReference type="Gene3D" id="2.50.20.10">
    <property type="entry name" value="Lipoprotein localisation LolA/LolB/LppX"/>
    <property type="match status" value="1"/>
</dbReference>
<feature type="chain" id="PRO_5012361111" evidence="2">
    <location>
        <begin position="23"/>
        <end position="228"/>
    </location>
</feature>
<evidence type="ECO:0000256" key="1">
    <source>
        <dbReference type="ARBA" id="ARBA00022729"/>
    </source>
</evidence>
<dbReference type="OrthoDB" id="9785727at2"/>
<gene>
    <name evidence="3" type="ORF">DPRO_0443</name>
</gene>
<dbReference type="Proteomes" id="UP000219215">
    <property type="component" value="Chromosome DPRO"/>
</dbReference>
<evidence type="ECO:0000313" key="4">
    <source>
        <dbReference type="Proteomes" id="UP000219215"/>
    </source>
</evidence>